<dbReference type="Gene3D" id="3.30.230.10">
    <property type="match status" value="1"/>
</dbReference>
<comment type="caution">
    <text evidence="9">The sequence shown here is derived from an EMBL/GenBank/DDBJ whole genome shotgun (WGS) entry which is preliminary data.</text>
</comment>
<sequence length="125" mass="13813">MSLPVPPPGTRAFPRSARLTRPAQYRRVFQGAERFADRYFTLLAAGGAPEPRLGLAISRRVAPRAVDRNRLKRLVRESFRAQRAALPAVDAVVMARPAARHAGNAELAAALDRLWRRMAQRCAGS</sequence>
<protein>
    <recommendedName>
        <fullName evidence="7 8">Ribonuclease P protein component</fullName>
        <shortName evidence="7">RNase P protein</shortName>
        <shortName evidence="7">RNaseP protein</shortName>
        <ecNumber evidence="7 8">3.1.26.5</ecNumber>
    </recommendedName>
    <alternativeName>
        <fullName evidence="7">Protein C5</fullName>
    </alternativeName>
</protein>
<dbReference type="GO" id="GO:0000049">
    <property type="term" value="F:tRNA binding"/>
    <property type="evidence" value="ECO:0007669"/>
    <property type="project" value="UniProtKB-UniRule"/>
</dbReference>
<reference evidence="9 10" key="1">
    <citation type="submission" date="2018-05" db="EMBL/GenBank/DDBJ databases">
        <title>Spiribacter halobius sp. nov., a moderately halophilic bacterium isolated from marine solar saltern.</title>
        <authorList>
            <person name="Zheng W.-S."/>
            <person name="Lu D.-C."/>
            <person name="Du Z.-J."/>
        </authorList>
    </citation>
    <scope>NUCLEOTIDE SEQUENCE [LARGE SCALE GENOMIC DNA]</scope>
    <source>
        <strain evidence="9 10">E85</strain>
    </source>
</reference>
<dbReference type="Proteomes" id="UP000245474">
    <property type="component" value="Unassembled WGS sequence"/>
</dbReference>
<evidence type="ECO:0000256" key="4">
    <source>
        <dbReference type="ARBA" id="ARBA00022759"/>
    </source>
</evidence>
<keyword evidence="4 7" id="KW-0255">Endonuclease</keyword>
<organism evidence="9 10">
    <name type="scientific">Sediminicurvatus halobius</name>
    <dbReference type="NCBI Taxonomy" id="2182432"/>
    <lineage>
        <taxon>Bacteria</taxon>
        <taxon>Pseudomonadati</taxon>
        <taxon>Pseudomonadota</taxon>
        <taxon>Gammaproteobacteria</taxon>
        <taxon>Chromatiales</taxon>
        <taxon>Ectothiorhodospiraceae</taxon>
        <taxon>Sediminicurvatus</taxon>
    </lineage>
</organism>
<dbReference type="Pfam" id="PF00825">
    <property type="entry name" value="Ribonuclease_P"/>
    <property type="match status" value="1"/>
</dbReference>
<dbReference type="InterPro" id="IPR020539">
    <property type="entry name" value="RNase_P_CS"/>
</dbReference>
<dbReference type="EMBL" id="QFFI01000011">
    <property type="protein sequence ID" value="PWG63385.1"/>
    <property type="molecule type" value="Genomic_DNA"/>
</dbReference>
<dbReference type="InterPro" id="IPR020568">
    <property type="entry name" value="Ribosomal_Su5_D2-typ_SF"/>
</dbReference>
<evidence type="ECO:0000313" key="10">
    <source>
        <dbReference type="Proteomes" id="UP000245474"/>
    </source>
</evidence>
<dbReference type="GO" id="GO:0004526">
    <property type="term" value="F:ribonuclease P activity"/>
    <property type="evidence" value="ECO:0007669"/>
    <property type="project" value="UniProtKB-UniRule"/>
</dbReference>
<evidence type="ECO:0000256" key="3">
    <source>
        <dbReference type="ARBA" id="ARBA00022722"/>
    </source>
</evidence>
<dbReference type="OrthoDB" id="9796422at2"/>
<comment type="similarity">
    <text evidence="7">Belongs to the RnpA family.</text>
</comment>
<keyword evidence="10" id="KW-1185">Reference proteome</keyword>
<evidence type="ECO:0000256" key="6">
    <source>
        <dbReference type="ARBA" id="ARBA00022884"/>
    </source>
</evidence>
<dbReference type="NCBIfam" id="TIGR00188">
    <property type="entry name" value="rnpA"/>
    <property type="match status" value="1"/>
</dbReference>
<evidence type="ECO:0000256" key="1">
    <source>
        <dbReference type="ARBA" id="ARBA00002663"/>
    </source>
</evidence>
<dbReference type="GO" id="GO:0030677">
    <property type="term" value="C:ribonuclease P complex"/>
    <property type="evidence" value="ECO:0007669"/>
    <property type="project" value="TreeGrafter"/>
</dbReference>
<gene>
    <name evidence="7 9" type="primary">rnpA</name>
    <name evidence="9" type="ORF">DEM34_08740</name>
</gene>
<keyword evidence="3 7" id="KW-0540">Nuclease</keyword>
<proteinExistence type="inferred from homology"/>
<comment type="catalytic activity">
    <reaction evidence="7">
        <text>Endonucleolytic cleavage of RNA, removing 5'-extranucleotides from tRNA precursor.</text>
        <dbReference type="EC" id="3.1.26.5"/>
    </reaction>
</comment>
<dbReference type="InterPro" id="IPR014721">
    <property type="entry name" value="Ribsml_uS5_D2-typ_fold_subgr"/>
</dbReference>
<dbReference type="AlphaFoldDB" id="A0A2U2N2D2"/>
<comment type="function">
    <text evidence="1 7">RNaseP catalyzes the removal of the 5'-leader sequence from pre-tRNA to produce the mature 5'-terminus. It can also cleave other RNA substrates such as 4.5S RNA. The protein component plays an auxiliary but essential role in vivo by binding to the 5'-leader sequence and broadening the substrate specificity of the ribozyme.</text>
</comment>
<evidence type="ECO:0000256" key="2">
    <source>
        <dbReference type="ARBA" id="ARBA00022694"/>
    </source>
</evidence>
<dbReference type="PROSITE" id="PS00648">
    <property type="entry name" value="RIBONUCLEASE_P"/>
    <property type="match status" value="1"/>
</dbReference>
<dbReference type="PANTHER" id="PTHR33992">
    <property type="entry name" value="RIBONUCLEASE P PROTEIN COMPONENT"/>
    <property type="match status" value="1"/>
</dbReference>
<keyword evidence="2 7" id="KW-0819">tRNA processing</keyword>
<dbReference type="InterPro" id="IPR000100">
    <property type="entry name" value="RNase_P"/>
</dbReference>
<comment type="subunit">
    <text evidence="7">Consists of a catalytic RNA component (M1 or rnpB) and a protein subunit.</text>
</comment>
<dbReference type="GO" id="GO:0001682">
    <property type="term" value="P:tRNA 5'-leader removal"/>
    <property type="evidence" value="ECO:0007669"/>
    <property type="project" value="UniProtKB-UniRule"/>
</dbReference>
<dbReference type="GO" id="GO:0042781">
    <property type="term" value="F:3'-tRNA processing endoribonuclease activity"/>
    <property type="evidence" value="ECO:0007669"/>
    <property type="project" value="TreeGrafter"/>
</dbReference>
<name>A0A2U2N2D2_9GAMM</name>
<dbReference type="EC" id="3.1.26.5" evidence="7 8"/>
<keyword evidence="5 7" id="KW-0378">Hydrolase</keyword>
<accession>A0A2U2N2D2</accession>
<dbReference type="HAMAP" id="MF_00227">
    <property type="entry name" value="RNase_P"/>
    <property type="match status" value="1"/>
</dbReference>
<evidence type="ECO:0000256" key="7">
    <source>
        <dbReference type="HAMAP-Rule" id="MF_00227"/>
    </source>
</evidence>
<keyword evidence="6 7" id="KW-0694">RNA-binding</keyword>
<dbReference type="PANTHER" id="PTHR33992:SF1">
    <property type="entry name" value="RIBONUCLEASE P PROTEIN COMPONENT"/>
    <property type="match status" value="1"/>
</dbReference>
<dbReference type="SUPFAM" id="SSF54211">
    <property type="entry name" value="Ribosomal protein S5 domain 2-like"/>
    <property type="match status" value="1"/>
</dbReference>
<evidence type="ECO:0000313" key="9">
    <source>
        <dbReference type="EMBL" id="PWG63385.1"/>
    </source>
</evidence>
<evidence type="ECO:0000256" key="8">
    <source>
        <dbReference type="NCBIfam" id="TIGR00188"/>
    </source>
</evidence>
<evidence type="ECO:0000256" key="5">
    <source>
        <dbReference type="ARBA" id="ARBA00022801"/>
    </source>
</evidence>